<dbReference type="EMBL" id="MAQA01000003">
    <property type="protein sequence ID" value="OCI32814.1"/>
    <property type="molecule type" value="Genomic_DNA"/>
</dbReference>
<dbReference type="RefSeq" id="WP_068623984.1">
    <property type="nucleotide sequence ID" value="NZ_MAQA01000003.1"/>
</dbReference>
<keyword evidence="1" id="KW-0732">Signal</keyword>
<dbReference type="Proteomes" id="UP000093412">
    <property type="component" value="Unassembled WGS sequence"/>
</dbReference>
<gene>
    <name evidence="2" type="ORF">OERS_04060</name>
</gene>
<feature type="signal peptide" evidence="1">
    <location>
        <begin position="1"/>
        <end position="20"/>
    </location>
</feature>
<protein>
    <recommendedName>
        <fullName evidence="4">Ig-like domain-containing protein</fullName>
    </recommendedName>
</protein>
<evidence type="ECO:0008006" key="4">
    <source>
        <dbReference type="Google" id="ProtNLM"/>
    </source>
</evidence>
<organism evidence="2 3">
    <name type="scientific">Oerskovia enterophila</name>
    <dbReference type="NCBI Taxonomy" id="43678"/>
    <lineage>
        <taxon>Bacteria</taxon>
        <taxon>Bacillati</taxon>
        <taxon>Actinomycetota</taxon>
        <taxon>Actinomycetes</taxon>
        <taxon>Micrococcales</taxon>
        <taxon>Cellulomonadaceae</taxon>
        <taxon>Oerskovia</taxon>
    </lineage>
</organism>
<sequence length="222" mass="23322">MSGVVLALSLIVAGAPGASADDPTSTPASAAEWREWSADRIAEASATDWEQYATDRGCLYESGEVAIQVNTEANLQMGAPADLPLPAVALVLDCTGRDDLEAQGRATVTPLATTWLACKSNATTLGGKLCIGKNGTWVEGEYTRNLNAGNFTGFVNLYKRITTSYDCSTNGRIADNISKTIGGGGTLLAVAPNAPTNYRYSAYLWQKNFVGSTPIDGVCTNI</sequence>
<comment type="caution">
    <text evidence="2">The sequence shown here is derived from an EMBL/GenBank/DDBJ whole genome shotgun (WGS) entry which is preliminary data.</text>
</comment>
<name>A0ABX2YAR5_9CELL</name>
<evidence type="ECO:0000256" key="1">
    <source>
        <dbReference type="SAM" id="SignalP"/>
    </source>
</evidence>
<reference evidence="2 3" key="1">
    <citation type="submission" date="2016-06" db="EMBL/GenBank/DDBJ databases">
        <title>Genome sequence of Oerskovia enterophila DSM 43852.</title>
        <authorList>
            <person name="Poehlein A."/>
            <person name="Jag V."/>
            <person name="Bengelsdorf F.R."/>
            <person name="Daniel R."/>
            <person name="Duerre P."/>
        </authorList>
    </citation>
    <scope>NUCLEOTIDE SEQUENCE [LARGE SCALE GENOMIC DNA]</scope>
    <source>
        <strain evidence="2 3">DSM 43852</strain>
    </source>
</reference>
<keyword evidence="3" id="KW-1185">Reference proteome</keyword>
<accession>A0ABX2YAR5</accession>
<feature type="chain" id="PRO_5045422250" description="Ig-like domain-containing protein" evidence="1">
    <location>
        <begin position="21"/>
        <end position="222"/>
    </location>
</feature>
<evidence type="ECO:0000313" key="2">
    <source>
        <dbReference type="EMBL" id="OCI32814.1"/>
    </source>
</evidence>
<proteinExistence type="predicted"/>
<evidence type="ECO:0000313" key="3">
    <source>
        <dbReference type="Proteomes" id="UP000093412"/>
    </source>
</evidence>